<evidence type="ECO:0000313" key="2">
    <source>
        <dbReference type="EMBL" id="OAA60961.1"/>
    </source>
</evidence>
<reference evidence="2 3" key="1">
    <citation type="journal article" date="2016" name="Genome Biol. Evol.">
        <title>Divergent and convergent evolution of fungal pathogenicity.</title>
        <authorList>
            <person name="Shang Y."/>
            <person name="Xiao G."/>
            <person name="Zheng P."/>
            <person name="Cen K."/>
            <person name="Zhan S."/>
            <person name="Wang C."/>
        </authorList>
    </citation>
    <scope>NUCLEOTIDE SEQUENCE [LARGE SCALE GENOMIC DNA]</scope>
    <source>
        <strain evidence="2 3">RCEF 264</strain>
    </source>
</reference>
<name>A0A167TUJ5_9HYPO</name>
<protein>
    <submittedName>
        <fullName evidence="2">Uncharacterized protein</fullName>
    </submittedName>
</protein>
<evidence type="ECO:0000256" key="1">
    <source>
        <dbReference type="SAM" id="MobiDB-lite"/>
    </source>
</evidence>
<proteinExistence type="predicted"/>
<dbReference type="AlphaFoldDB" id="A0A167TUJ5"/>
<gene>
    <name evidence="2" type="ORF">SPI_04985</name>
</gene>
<keyword evidence="3" id="KW-1185">Reference proteome</keyword>
<organism evidence="2 3">
    <name type="scientific">Niveomyces insectorum RCEF 264</name>
    <dbReference type="NCBI Taxonomy" id="1081102"/>
    <lineage>
        <taxon>Eukaryota</taxon>
        <taxon>Fungi</taxon>
        <taxon>Dikarya</taxon>
        <taxon>Ascomycota</taxon>
        <taxon>Pezizomycotina</taxon>
        <taxon>Sordariomycetes</taxon>
        <taxon>Hypocreomycetidae</taxon>
        <taxon>Hypocreales</taxon>
        <taxon>Cordycipitaceae</taxon>
        <taxon>Niveomyces</taxon>
    </lineage>
</organism>
<dbReference type="STRING" id="1081102.A0A167TUJ5"/>
<comment type="caution">
    <text evidence="2">The sequence shown here is derived from an EMBL/GenBank/DDBJ whole genome shotgun (WGS) entry which is preliminary data.</text>
</comment>
<sequence length="444" mass="50258">MAPSLFARDIVEFDDEKLDKYLEENQRVIRIEDPDNLPQSFIQRLRDRCDPETETAASRPVDMDQVTAKLTQSLTKDGRRRLPSPGSDVFLSEEEIQERYIQREEEAYEKLVEAKGRPIYHIDQLHAVAADPEAMIHLLQPFKYWKEHNRDDGWWTAFRPQWKWWRSFRAMQMIHRESPSKLDEFNDAARKRRHMIGLTRPFTFVMDASQQDDLTTWVEYLEEVFESYQRKGGKLSRYQALRHQPMAQYLNWALDQMPLIEKEMAQKDGKNSISAAEDETPSTRAGSPTVVNGHSAAAEDTAALVTPPAAPPTPHKSARKRRRGEDEDAKSANESGGTARSKRTKVSPVSKTTAARALAPPLKTGSSMTSAAMTAKPRRRAALQSTTAATPLRRSARIAARQSQAQELGTPTAGPRPDRPRPNMPKRGSGSGPAVPSKRRTRVH</sequence>
<dbReference type="Proteomes" id="UP000076874">
    <property type="component" value="Unassembled WGS sequence"/>
</dbReference>
<feature type="compositionally biased region" description="Polar residues" evidence="1">
    <location>
        <begin position="282"/>
        <end position="292"/>
    </location>
</feature>
<accession>A0A167TUJ5</accession>
<feature type="compositionally biased region" description="Low complexity" evidence="1">
    <location>
        <begin position="397"/>
        <end position="406"/>
    </location>
</feature>
<dbReference type="EMBL" id="AZHD01000008">
    <property type="protein sequence ID" value="OAA60961.1"/>
    <property type="molecule type" value="Genomic_DNA"/>
</dbReference>
<evidence type="ECO:0000313" key="3">
    <source>
        <dbReference type="Proteomes" id="UP000076874"/>
    </source>
</evidence>
<feature type="region of interest" description="Disordered" evidence="1">
    <location>
        <begin position="265"/>
        <end position="444"/>
    </location>
</feature>
<dbReference type="OrthoDB" id="5419928at2759"/>